<dbReference type="SUPFAM" id="SSF54495">
    <property type="entry name" value="UBC-like"/>
    <property type="match status" value="1"/>
</dbReference>
<dbReference type="PROSITE" id="PS00518">
    <property type="entry name" value="ZF_RING_1"/>
    <property type="match status" value="1"/>
</dbReference>
<dbReference type="FunFam" id="1.20.120.1750:FF:000029">
    <property type="entry name" value="RBR-type E3 ubiquitin transferase"/>
    <property type="match status" value="1"/>
</dbReference>
<protein>
    <recommendedName>
        <fullName evidence="5">RBR-type E3 ubiquitin transferase</fullName>
        <ecNumber evidence="5">2.3.2.31</ecNumber>
    </recommendedName>
</protein>
<evidence type="ECO:0000256" key="10">
    <source>
        <dbReference type="ARBA" id="ARBA00022786"/>
    </source>
</evidence>
<dbReference type="InterPro" id="IPR006575">
    <property type="entry name" value="RWD_dom"/>
</dbReference>
<dbReference type="Pfam" id="PF26200">
    <property type="entry name" value="Rcat_RNF216"/>
    <property type="match status" value="1"/>
</dbReference>
<comment type="caution">
    <text evidence="17">The sequence shown here is derived from an EMBL/GenBank/DDBJ whole genome shotgun (WGS) entry which is preliminary data.</text>
</comment>
<evidence type="ECO:0000256" key="13">
    <source>
        <dbReference type="SAM" id="MobiDB-lite"/>
    </source>
</evidence>
<dbReference type="Pfam" id="PF05773">
    <property type="entry name" value="RWD"/>
    <property type="match status" value="1"/>
</dbReference>
<dbReference type="FunFam" id="3.30.40.10:FF:000358">
    <property type="entry name" value="RBR-type E3 ubiquitin transferase"/>
    <property type="match status" value="1"/>
</dbReference>
<dbReference type="SUPFAM" id="SSF57850">
    <property type="entry name" value="RING/U-box"/>
    <property type="match status" value="4"/>
</dbReference>
<evidence type="ECO:0000256" key="6">
    <source>
        <dbReference type="ARBA" id="ARBA00022679"/>
    </source>
</evidence>
<evidence type="ECO:0000259" key="14">
    <source>
        <dbReference type="PROSITE" id="PS50089"/>
    </source>
</evidence>
<feature type="compositionally biased region" description="Basic residues" evidence="13">
    <location>
        <begin position="21"/>
        <end position="32"/>
    </location>
</feature>
<evidence type="ECO:0000256" key="12">
    <source>
        <dbReference type="PROSITE-ProRule" id="PRU00175"/>
    </source>
</evidence>
<dbReference type="PROSITE" id="PS50908">
    <property type="entry name" value="RWD"/>
    <property type="match status" value="1"/>
</dbReference>
<feature type="domain" description="RWD" evidence="15">
    <location>
        <begin position="123"/>
        <end position="258"/>
    </location>
</feature>
<evidence type="ECO:0000256" key="3">
    <source>
        <dbReference type="ARBA" id="ARBA00003976"/>
    </source>
</evidence>
<evidence type="ECO:0000256" key="5">
    <source>
        <dbReference type="ARBA" id="ARBA00012251"/>
    </source>
</evidence>
<reference evidence="17" key="1">
    <citation type="submission" date="2023-02" db="EMBL/GenBank/DDBJ databases">
        <title>Genome of toxic invasive species Heracleum sosnowskyi carries increased number of genes despite the absence of recent whole-genome duplications.</title>
        <authorList>
            <person name="Schelkunov M."/>
            <person name="Shtratnikova V."/>
            <person name="Makarenko M."/>
            <person name="Klepikova A."/>
            <person name="Omelchenko D."/>
            <person name="Novikova G."/>
            <person name="Obukhova E."/>
            <person name="Bogdanov V."/>
            <person name="Penin A."/>
            <person name="Logacheva M."/>
        </authorList>
    </citation>
    <scope>NUCLEOTIDE SEQUENCE</scope>
    <source>
        <strain evidence="17">Hsosn_3</strain>
        <tissue evidence="17">Leaf</tissue>
    </source>
</reference>
<keyword evidence="6" id="KW-0808">Transferase</keyword>
<comment type="cofactor">
    <cofactor evidence="2">
        <name>Zn(2+)</name>
        <dbReference type="ChEBI" id="CHEBI:29105"/>
    </cofactor>
</comment>
<keyword evidence="7" id="KW-0479">Metal-binding</keyword>
<dbReference type="PANTHER" id="PTHR11685">
    <property type="entry name" value="RBR FAMILY RING FINGER AND IBR DOMAIN-CONTAINING"/>
    <property type="match status" value="1"/>
</dbReference>
<evidence type="ECO:0000313" key="18">
    <source>
        <dbReference type="Proteomes" id="UP001237642"/>
    </source>
</evidence>
<evidence type="ECO:0000256" key="11">
    <source>
        <dbReference type="ARBA" id="ARBA00022833"/>
    </source>
</evidence>
<dbReference type="EC" id="2.3.2.31" evidence="5"/>
<keyword evidence="10" id="KW-0833">Ubl conjugation pathway</keyword>
<evidence type="ECO:0000259" key="15">
    <source>
        <dbReference type="PROSITE" id="PS50908"/>
    </source>
</evidence>
<reference evidence="17" key="2">
    <citation type="submission" date="2023-05" db="EMBL/GenBank/DDBJ databases">
        <authorList>
            <person name="Schelkunov M.I."/>
        </authorList>
    </citation>
    <scope>NUCLEOTIDE SEQUENCE</scope>
    <source>
        <strain evidence="17">Hsosn_3</strain>
        <tissue evidence="17">Leaf</tissue>
    </source>
</reference>
<dbReference type="GO" id="GO:0008270">
    <property type="term" value="F:zinc ion binding"/>
    <property type="evidence" value="ECO:0007669"/>
    <property type="project" value="UniProtKB-KW"/>
</dbReference>
<dbReference type="Proteomes" id="UP001237642">
    <property type="component" value="Unassembled WGS sequence"/>
</dbReference>
<gene>
    <name evidence="17" type="ORF">POM88_025835</name>
</gene>
<dbReference type="Pfam" id="PF01485">
    <property type="entry name" value="IBR"/>
    <property type="match status" value="1"/>
</dbReference>
<evidence type="ECO:0000313" key="17">
    <source>
        <dbReference type="EMBL" id="KAK1379091.1"/>
    </source>
</evidence>
<name>A0AAD8I5T0_9APIA</name>
<keyword evidence="8" id="KW-0677">Repeat</keyword>
<dbReference type="InterPro" id="IPR031127">
    <property type="entry name" value="E3_UB_ligase_RBR"/>
</dbReference>
<evidence type="ECO:0000256" key="2">
    <source>
        <dbReference type="ARBA" id="ARBA00001947"/>
    </source>
</evidence>
<keyword evidence="9 12" id="KW-0863">Zinc-finger</keyword>
<evidence type="ECO:0000256" key="4">
    <source>
        <dbReference type="ARBA" id="ARBA00005884"/>
    </source>
</evidence>
<dbReference type="InterPro" id="IPR001841">
    <property type="entry name" value="Znf_RING"/>
</dbReference>
<comment type="catalytic activity">
    <reaction evidence="1">
        <text>[E2 ubiquitin-conjugating enzyme]-S-ubiquitinyl-L-cysteine + [acceptor protein]-L-lysine = [E2 ubiquitin-conjugating enzyme]-L-cysteine + [acceptor protein]-N(6)-ubiquitinyl-L-lysine.</text>
        <dbReference type="EC" id="2.3.2.31"/>
    </reaction>
</comment>
<dbReference type="SMART" id="SM00647">
    <property type="entry name" value="IBR"/>
    <property type="match status" value="2"/>
</dbReference>
<dbReference type="Gene3D" id="3.30.40.10">
    <property type="entry name" value="Zinc/RING finger domain, C3HC4 (zinc finger)"/>
    <property type="match status" value="1"/>
</dbReference>
<dbReference type="CDD" id="cd20341">
    <property type="entry name" value="BRcat_RBR_RNF14"/>
    <property type="match status" value="1"/>
</dbReference>
<sequence length="615" mass="70474">MSTPRRTHKNQSSSSSSKPPKNSHFHRPKSKWVPRNTPAKSTPEVGICDEETVKQEVHKNSNNGLECNNDLDVKIVPNGNEFCFEKRGSHVDVVRRLEELRLGKREVELSQELLCLNDQLQQDELIAMESIYGEKLVVSDKQSGLRCFQIHVHIESPKDITISTQFNSSSHVQISSDQTSEFSYSFKVQYLPPIVLTCLLPKSYPSHLPPHFTMSVQWLDSSKISSLCCMLDSIWNEQPGQEVIYQWAEWLQSSSLSYLGFNEEIILGPSDIIYTADKRAISKSVSPDVDIPSLKSYNDEQCHENFVKNFHECHICYSEYPGVDFIRLSCQHFFCWKCMETYVGITVREGTKTKLLCPEEKCEGVLPSGLMKRLLGDEEFQRWETLVMQKTLASMSDVVYCPRCETTCFADEDHDAQCSKCFFCFCALCSERRHIGTSCMTPEMKLLVLQERQNSTQLGGERKHREKEMINEILSVKEILRDAKQCPSCKMAISRTEGCNKMVCNNCGNYFCYRCNQKISGYEHFQGDCELFPQQMIQDWERANARMVEGQILAELFGGRGHPCPLCRQVSAKVGNNNHIFCWACRNHYCYLCKKIVKRGSNHYGPKGCKQHTEG</sequence>
<keyword evidence="18" id="KW-1185">Reference proteome</keyword>
<evidence type="ECO:0000256" key="1">
    <source>
        <dbReference type="ARBA" id="ARBA00001798"/>
    </source>
</evidence>
<feature type="region of interest" description="Disordered" evidence="13">
    <location>
        <begin position="1"/>
        <end position="43"/>
    </location>
</feature>
<dbReference type="InterPro" id="IPR013083">
    <property type="entry name" value="Znf_RING/FYVE/PHD"/>
</dbReference>
<dbReference type="GO" id="GO:0061630">
    <property type="term" value="F:ubiquitin protein ligase activity"/>
    <property type="evidence" value="ECO:0007669"/>
    <property type="project" value="UniProtKB-EC"/>
</dbReference>
<dbReference type="SMART" id="SM00184">
    <property type="entry name" value="RING"/>
    <property type="match status" value="3"/>
</dbReference>
<dbReference type="EMBL" id="JAUIZM010000006">
    <property type="protein sequence ID" value="KAK1379091.1"/>
    <property type="molecule type" value="Genomic_DNA"/>
</dbReference>
<dbReference type="SMART" id="SM00591">
    <property type="entry name" value="RWD"/>
    <property type="match status" value="1"/>
</dbReference>
<dbReference type="AlphaFoldDB" id="A0AAD8I5T0"/>
<dbReference type="InterPro" id="IPR002867">
    <property type="entry name" value="IBR_dom"/>
</dbReference>
<feature type="compositionally biased region" description="Low complexity" evidence="13">
    <location>
        <begin position="10"/>
        <end position="20"/>
    </location>
</feature>
<dbReference type="InterPro" id="IPR016135">
    <property type="entry name" value="UBQ-conjugating_enzyme/RWD"/>
</dbReference>
<dbReference type="CDD" id="cd23820">
    <property type="entry name" value="RWD_RNF14"/>
    <property type="match status" value="1"/>
</dbReference>
<dbReference type="Gene3D" id="3.10.110.10">
    <property type="entry name" value="Ubiquitin Conjugating Enzyme"/>
    <property type="match status" value="1"/>
</dbReference>
<accession>A0AAD8I5T0</accession>
<dbReference type="InterPro" id="IPR044066">
    <property type="entry name" value="TRIAD_supradom"/>
</dbReference>
<dbReference type="Gene3D" id="1.20.120.1750">
    <property type="match status" value="1"/>
</dbReference>
<evidence type="ECO:0000259" key="16">
    <source>
        <dbReference type="PROSITE" id="PS51873"/>
    </source>
</evidence>
<proteinExistence type="inferred from homology"/>
<feature type="domain" description="RING-type" evidence="16">
    <location>
        <begin position="309"/>
        <end position="535"/>
    </location>
</feature>
<evidence type="ECO:0000256" key="9">
    <source>
        <dbReference type="ARBA" id="ARBA00022771"/>
    </source>
</evidence>
<evidence type="ECO:0000256" key="8">
    <source>
        <dbReference type="ARBA" id="ARBA00022737"/>
    </source>
</evidence>
<dbReference type="GO" id="GO:0016567">
    <property type="term" value="P:protein ubiquitination"/>
    <property type="evidence" value="ECO:0007669"/>
    <property type="project" value="InterPro"/>
</dbReference>
<dbReference type="PROSITE" id="PS51873">
    <property type="entry name" value="TRIAD"/>
    <property type="match status" value="1"/>
</dbReference>
<organism evidence="17 18">
    <name type="scientific">Heracleum sosnowskyi</name>
    <dbReference type="NCBI Taxonomy" id="360622"/>
    <lineage>
        <taxon>Eukaryota</taxon>
        <taxon>Viridiplantae</taxon>
        <taxon>Streptophyta</taxon>
        <taxon>Embryophyta</taxon>
        <taxon>Tracheophyta</taxon>
        <taxon>Spermatophyta</taxon>
        <taxon>Magnoliopsida</taxon>
        <taxon>eudicotyledons</taxon>
        <taxon>Gunneridae</taxon>
        <taxon>Pentapetalae</taxon>
        <taxon>asterids</taxon>
        <taxon>campanulids</taxon>
        <taxon>Apiales</taxon>
        <taxon>Apiaceae</taxon>
        <taxon>Apioideae</taxon>
        <taxon>apioid superclade</taxon>
        <taxon>Tordylieae</taxon>
        <taxon>Tordyliinae</taxon>
        <taxon>Heracleum</taxon>
    </lineage>
</organism>
<feature type="domain" description="RING-type" evidence="14">
    <location>
        <begin position="313"/>
        <end position="361"/>
    </location>
</feature>
<comment type="similarity">
    <text evidence="4">Belongs to the RBR family. Ariadne subfamily.</text>
</comment>
<evidence type="ECO:0000256" key="7">
    <source>
        <dbReference type="ARBA" id="ARBA00022723"/>
    </source>
</evidence>
<dbReference type="PROSITE" id="PS50089">
    <property type="entry name" value="ZF_RING_2"/>
    <property type="match status" value="1"/>
</dbReference>
<keyword evidence="11" id="KW-0862">Zinc</keyword>
<comment type="function">
    <text evidence="3">Might act as an E3 ubiquitin-protein ligase, or as part of E3 complex, which accepts ubiquitin from specific E2 ubiquitin-conjugating enzymes and then transfers it to substrates.</text>
</comment>
<dbReference type="InterPro" id="IPR017907">
    <property type="entry name" value="Znf_RING_CS"/>
</dbReference>